<dbReference type="InterPro" id="IPR009216">
    <property type="entry name" value="Virulence_factor_SrfB"/>
</dbReference>
<keyword evidence="2" id="KW-1185">Reference proteome</keyword>
<proteinExistence type="predicted"/>
<protein>
    <submittedName>
        <fullName evidence="1">Uncharacterized protein conserved in bacteria, putative virulence factor</fullName>
    </submittedName>
</protein>
<gene>
    <name evidence="1" type="ORF">NCTC12993_07243</name>
</gene>
<organism evidence="1 2">
    <name type="scientific">Kluyvera cryocrescens</name>
    <name type="common">Kluyvera citrophila</name>
    <dbReference type="NCBI Taxonomy" id="580"/>
    <lineage>
        <taxon>Bacteria</taxon>
        <taxon>Pseudomonadati</taxon>
        <taxon>Pseudomonadota</taxon>
        <taxon>Gammaproteobacteria</taxon>
        <taxon>Enterobacterales</taxon>
        <taxon>Enterobacteriaceae</taxon>
        <taxon>Kluyvera</taxon>
    </lineage>
</organism>
<dbReference type="Pfam" id="PF07520">
    <property type="entry name" value="SrfB"/>
    <property type="match status" value="1"/>
</dbReference>
<dbReference type="Proteomes" id="UP000401081">
    <property type="component" value="Unassembled WGS sequence"/>
</dbReference>
<accession>A0A485CX65</accession>
<dbReference type="EMBL" id="CAADJD010000031">
    <property type="protein sequence ID" value="VFS89340.1"/>
    <property type="molecule type" value="Genomic_DNA"/>
</dbReference>
<evidence type="ECO:0000313" key="1">
    <source>
        <dbReference type="EMBL" id="VFS89340.1"/>
    </source>
</evidence>
<sequence length="98" mass="10955">MKYRKPADQPISKLADIMLNLPLTKLHGDLCAGKFNIDKVLTALCEVLSYYHCDLLLLTGRPSQLPGIQAIIRRNLPLPPGRILPAAWLSNRHLVSFP</sequence>
<name>A0A485CX65_KLUCR</name>
<reference evidence="1 2" key="1">
    <citation type="submission" date="2019-03" db="EMBL/GenBank/DDBJ databases">
        <authorList>
            <consortium name="Pathogen Informatics"/>
        </authorList>
    </citation>
    <scope>NUCLEOTIDE SEQUENCE [LARGE SCALE GENOMIC DNA]</scope>
    <source>
        <strain evidence="1 2">NCTC12993</strain>
    </source>
</reference>
<dbReference type="AlphaFoldDB" id="A0A485CX65"/>
<evidence type="ECO:0000313" key="2">
    <source>
        <dbReference type="Proteomes" id="UP000401081"/>
    </source>
</evidence>